<sequence length="98" mass="11534">MGRAFPVSYDKKLQHPGKRRCNDQFQEQHWVLLLSDISRVIAQAFEWGKSRYPANSIGMFFQLEQYRVDVATFANSKNVGELVFWEAFDFRQSRGRLS</sequence>
<evidence type="ECO:0000313" key="2">
    <source>
        <dbReference type="Proteomes" id="UP001177670"/>
    </source>
</evidence>
<evidence type="ECO:0000313" key="1">
    <source>
        <dbReference type="EMBL" id="KAK1129277.1"/>
    </source>
</evidence>
<accession>A0AA40G1Z4</accession>
<name>A0AA40G1Z4_9HYME</name>
<comment type="caution">
    <text evidence="1">The sequence shown here is derived from an EMBL/GenBank/DDBJ whole genome shotgun (WGS) entry which is preliminary data.</text>
</comment>
<dbReference type="EMBL" id="JAHYIQ010000009">
    <property type="protein sequence ID" value="KAK1129277.1"/>
    <property type="molecule type" value="Genomic_DNA"/>
</dbReference>
<gene>
    <name evidence="1" type="ORF">K0M31_020405</name>
</gene>
<organism evidence="1 2">
    <name type="scientific">Melipona bicolor</name>
    <dbReference type="NCBI Taxonomy" id="60889"/>
    <lineage>
        <taxon>Eukaryota</taxon>
        <taxon>Metazoa</taxon>
        <taxon>Ecdysozoa</taxon>
        <taxon>Arthropoda</taxon>
        <taxon>Hexapoda</taxon>
        <taxon>Insecta</taxon>
        <taxon>Pterygota</taxon>
        <taxon>Neoptera</taxon>
        <taxon>Endopterygota</taxon>
        <taxon>Hymenoptera</taxon>
        <taxon>Apocrita</taxon>
        <taxon>Aculeata</taxon>
        <taxon>Apoidea</taxon>
        <taxon>Anthophila</taxon>
        <taxon>Apidae</taxon>
        <taxon>Melipona</taxon>
    </lineage>
</organism>
<reference evidence="1" key="1">
    <citation type="submission" date="2021-10" db="EMBL/GenBank/DDBJ databases">
        <title>Melipona bicolor Genome sequencing and assembly.</title>
        <authorList>
            <person name="Araujo N.S."/>
            <person name="Arias M.C."/>
        </authorList>
    </citation>
    <scope>NUCLEOTIDE SEQUENCE</scope>
    <source>
        <strain evidence="1">USP_2M_L1-L4_2017</strain>
        <tissue evidence="1">Whole body</tissue>
    </source>
</reference>
<dbReference type="AlphaFoldDB" id="A0AA40G1Z4"/>
<proteinExistence type="predicted"/>
<dbReference type="Proteomes" id="UP001177670">
    <property type="component" value="Unassembled WGS sequence"/>
</dbReference>
<keyword evidence="2" id="KW-1185">Reference proteome</keyword>
<protein>
    <submittedName>
        <fullName evidence="1">Uncharacterized protein</fullName>
    </submittedName>
</protein>